<gene>
    <name evidence="1" type="ORF">LMUR_05537</name>
</gene>
<dbReference type="InterPro" id="IPR006379">
    <property type="entry name" value="HAD-SF_hydro_IIB"/>
</dbReference>
<dbReference type="EMBL" id="AODG01000007">
    <property type="protein sequence ID" value="EUJ28542.1"/>
    <property type="molecule type" value="Genomic_DNA"/>
</dbReference>
<dbReference type="GO" id="GO:0000287">
    <property type="term" value="F:magnesium ion binding"/>
    <property type="evidence" value="ECO:0007669"/>
    <property type="project" value="TreeGrafter"/>
</dbReference>
<comment type="caution">
    <text evidence="1">The sequence shown here is derived from an EMBL/GenBank/DDBJ whole genome shotgun (WGS) entry which is preliminary data.</text>
</comment>
<sequence>MYKLVAIDIDGTLLNGAHELVEEVKQAIIEAGRMGVKIVLCTGRPLSGIRRYLGELDLLHVGDYAVTFNGGMVLETATEKVLKSFALELPEVKEIFDFCLANDANITYFDANHMYTPHRHIAPITCEDALLLQTPLYYQPAEEITAEMDIAKIMVLNDPIQINKLIASLTDELKEKYYIVNSVPYNLEFLKKGVNKGTALQALAESLGIERSEVMAIGDAVNDLEMLRYAGLGVVMGNASADIKAVADFETKTNNEAGVAYAIRHFIEGIAK</sequence>
<dbReference type="InterPro" id="IPR036412">
    <property type="entry name" value="HAD-like_sf"/>
</dbReference>
<dbReference type="NCBIfam" id="TIGR00099">
    <property type="entry name" value="Cof-subfamily"/>
    <property type="match status" value="1"/>
</dbReference>
<dbReference type="PROSITE" id="PS01229">
    <property type="entry name" value="COF_2"/>
    <property type="match status" value="1"/>
</dbReference>
<dbReference type="PANTHER" id="PTHR10000:SF8">
    <property type="entry name" value="HAD SUPERFAMILY HYDROLASE-LIKE, TYPE 3"/>
    <property type="match status" value="1"/>
</dbReference>
<dbReference type="Gene3D" id="3.40.50.1000">
    <property type="entry name" value="HAD superfamily/HAD-like"/>
    <property type="match status" value="1"/>
</dbReference>
<dbReference type="SUPFAM" id="SSF56784">
    <property type="entry name" value="HAD-like"/>
    <property type="match status" value="1"/>
</dbReference>
<dbReference type="SFLD" id="SFLDG01140">
    <property type="entry name" value="C2.B:_Phosphomannomutase_and_P"/>
    <property type="match status" value="1"/>
</dbReference>
<dbReference type="Pfam" id="PF08282">
    <property type="entry name" value="Hydrolase_3"/>
    <property type="match status" value="1"/>
</dbReference>
<evidence type="ECO:0000313" key="1">
    <source>
        <dbReference type="EMBL" id="EUJ28542.1"/>
    </source>
</evidence>
<dbReference type="RefSeq" id="WP_036105137.1">
    <property type="nucleotide sequence ID" value="NZ_AODG01000007.1"/>
</dbReference>
<dbReference type="NCBIfam" id="TIGR01484">
    <property type="entry name" value="HAD-SF-IIB"/>
    <property type="match status" value="1"/>
</dbReference>
<dbReference type="SFLD" id="SFLDG01144">
    <property type="entry name" value="C2.B.4:_PGP_Like"/>
    <property type="match status" value="1"/>
</dbReference>
<proteinExistence type="predicted"/>
<accession>A0A829R886</accession>
<dbReference type="PROSITE" id="PS01228">
    <property type="entry name" value="COF_1"/>
    <property type="match status" value="1"/>
</dbReference>
<dbReference type="GO" id="GO:0016791">
    <property type="term" value="F:phosphatase activity"/>
    <property type="evidence" value="ECO:0007669"/>
    <property type="project" value="TreeGrafter"/>
</dbReference>
<dbReference type="Gene3D" id="3.30.1240.10">
    <property type="match status" value="1"/>
</dbReference>
<dbReference type="PANTHER" id="PTHR10000">
    <property type="entry name" value="PHOSPHOSERINE PHOSPHATASE"/>
    <property type="match status" value="1"/>
</dbReference>
<organism evidence="1 2">
    <name type="scientific">Listeria grayi FSL F6-1183</name>
    <dbReference type="NCBI Taxonomy" id="1265827"/>
    <lineage>
        <taxon>Bacteria</taxon>
        <taxon>Bacillati</taxon>
        <taxon>Bacillota</taxon>
        <taxon>Bacilli</taxon>
        <taxon>Bacillales</taxon>
        <taxon>Listeriaceae</taxon>
        <taxon>Listeria</taxon>
    </lineage>
</organism>
<dbReference type="AlphaFoldDB" id="A0A829R886"/>
<protein>
    <submittedName>
        <fullName evidence="1">Putative sugar phosphatase</fullName>
    </submittedName>
</protein>
<dbReference type="InterPro" id="IPR000150">
    <property type="entry name" value="Cof"/>
</dbReference>
<dbReference type="InterPro" id="IPR023214">
    <property type="entry name" value="HAD_sf"/>
</dbReference>
<evidence type="ECO:0000313" key="2">
    <source>
        <dbReference type="Proteomes" id="UP000019251"/>
    </source>
</evidence>
<reference evidence="1 2" key="1">
    <citation type="submission" date="2012-12" db="EMBL/GenBank/DDBJ databases">
        <title>Novel taxa of Listeriaceae from agricultural environments in the United States.</title>
        <authorList>
            <person name="den Bakker H.C."/>
            <person name="Allred A."/>
            <person name="Warchocki S."/>
            <person name="Wright E.M."/>
            <person name="Burrell A."/>
            <person name="Nightingale K.K."/>
            <person name="Kephart D."/>
            <person name="Wiedmann M."/>
        </authorList>
    </citation>
    <scope>NUCLEOTIDE SEQUENCE [LARGE SCALE GENOMIC DNA]</scope>
    <source>
        <strain evidence="1 2">FSL F6-1183</strain>
    </source>
</reference>
<dbReference type="CDD" id="cd07516">
    <property type="entry name" value="HAD_Pase"/>
    <property type="match status" value="1"/>
</dbReference>
<dbReference type="GO" id="GO:0005829">
    <property type="term" value="C:cytosol"/>
    <property type="evidence" value="ECO:0007669"/>
    <property type="project" value="TreeGrafter"/>
</dbReference>
<dbReference type="Proteomes" id="UP000019251">
    <property type="component" value="Unassembled WGS sequence"/>
</dbReference>
<dbReference type="SFLD" id="SFLDS00003">
    <property type="entry name" value="Haloacid_Dehalogenase"/>
    <property type="match status" value="1"/>
</dbReference>
<name>A0A829R886_LISGR</name>